<dbReference type="PROSITE" id="PS00175">
    <property type="entry name" value="PG_MUTASE"/>
    <property type="match status" value="1"/>
</dbReference>
<comment type="caution">
    <text evidence="3">The sequence shown here is derived from an EMBL/GenBank/DDBJ whole genome shotgun (WGS) entry which is preliminary data.</text>
</comment>
<dbReference type="InterPro" id="IPR029033">
    <property type="entry name" value="His_PPase_superfam"/>
</dbReference>
<gene>
    <name evidence="3" type="ORF">H9786_08810</name>
</gene>
<dbReference type="SUPFAM" id="SSF53254">
    <property type="entry name" value="Phosphoglycerate mutase-like"/>
    <property type="match status" value="1"/>
</dbReference>
<dbReference type="GO" id="GO:0005737">
    <property type="term" value="C:cytoplasm"/>
    <property type="evidence" value="ECO:0007669"/>
    <property type="project" value="TreeGrafter"/>
</dbReference>
<feature type="active site" description="Proton donor/acceptor" evidence="1">
    <location>
        <position position="83"/>
    </location>
</feature>
<dbReference type="CDD" id="cd07067">
    <property type="entry name" value="HP_PGM_like"/>
    <property type="match status" value="1"/>
</dbReference>
<dbReference type="InterPro" id="IPR050275">
    <property type="entry name" value="PGM_Phosphatase"/>
</dbReference>
<dbReference type="InterPro" id="IPR013078">
    <property type="entry name" value="His_Pase_superF_clade-1"/>
</dbReference>
<reference evidence="3" key="2">
    <citation type="submission" date="2021-04" db="EMBL/GenBank/DDBJ databases">
        <authorList>
            <person name="Gilroy R."/>
        </authorList>
    </citation>
    <scope>NUCLEOTIDE SEQUENCE</scope>
    <source>
        <strain evidence="3">ChiHjej13B12-24818</strain>
    </source>
</reference>
<dbReference type="EMBL" id="DWZH01000065">
    <property type="protein sequence ID" value="HJB10612.1"/>
    <property type="molecule type" value="Genomic_DNA"/>
</dbReference>
<dbReference type="InterPro" id="IPR001345">
    <property type="entry name" value="PG/BPGM_mutase_AS"/>
</dbReference>
<dbReference type="Proteomes" id="UP000823823">
    <property type="component" value="Unassembled WGS sequence"/>
</dbReference>
<evidence type="ECO:0000256" key="1">
    <source>
        <dbReference type="PIRSR" id="PIRSR613078-1"/>
    </source>
</evidence>
<dbReference type="PANTHER" id="PTHR48100:SF62">
    <property type="entry name" value="GLUCOSYL-3-PHOSPHOGLYCERATE PHOSPHATASE"/>
    <property type="match status" value="1"/>
</dbReference>
<accession>A0A9D2RQ58</accession>
<dbReference type="Gene3D" id="3.40.50.1240">
    <property type="entry name" value="Phosphoglycerate mutase-like"/>
    <property type="match status" value="1"/>
</dbReference>
<protein>
    <submittedName>
        <fullName evidence="3">Histidine phosphatase family protein</fullName>
    </submittedName>
</protein>
<dbReference type="PANTHER" id="PTHR48100">
    <property type="entry name" value="BROAD-SPECIFICITY PHOSPHATASE YOR283W-RELATED"/>
    <property type="match status" value="1"/>
</dbReference>
<reference evidence="3" key="1">
    <citation type="journal article" date="2021" name="PeerJ">
        <title>Extensive microbial diversity within the chicken gut microbiome revealed by metagenomics and culture.</title>
        <authorList>
            <person name="Gilroy R."/>
            <person name="Ravi A."/>
            <person name="Getino M."/>
            <person name="Pursley I."/>
            <person name="Horton D.L."/>
            <person name="Alikhan N.F."/>
            <person name="Baker D."/>
            <person name="Gharbi K."/>
            <person name="Hall N."/>
            <person name="Watson M."/>
            <person name="Adriaenssens E.M."/>
            <person name="Foster-Nyarko E."/>
            <person name="Jarju S."/>
            <person name="Secka A."/>
            <person name="Antonio M."/>
            <person name="Oren A."/>
            <person name="Chaudhuri R.R."/>
            <person name="La Ragione R."/>
            <person name="Hildebrand F."/>
            <person name="Pallen M.J."/>
        </authorList>
    </citation>
    <scope>NUCLEOTIDE SEQUENCE</scope>
    <source>
        <strain evidence="3">ChiHjej13B12-24818</strain>
    </source>
</reference>
<feature type="binding site" evidence="2">
    <location>
        <position position="58"/>
    </location>
    <ligand>
        <name>substrate</name>
    </ligand>
</feature>
<feature type="binding site" evidence="2">
    <location>
        <begin position="8"/>
        <end position="15"/>
    </location>
    <ligand>
        <name>substrate</name>
    </ligand>
</feature>
<organism evidence="3 4">
    <name type="scientific">Candidatus Brachybacterium merdavium</name>
    <dbReference type="NCBI Taxonomy" id="2838513"/>
    <lineage>
        <taxon>Bacteria</taxon>
        <taxon>Bacillati</taxon>
        <taxon>Actinomycetota</taxon>
        <taxon>Actinomycetes</taxon>
        <taxon>Micrococcales</taxon>
        <taxon>Dermabacteraceae</taxon>
        <taxon>Brachybacterium</taxon>
    </lineage>
</organism>
<dbReference type="GO" id="GO:0016791">
    <property type="term" value="F:phosphatase activity"/>
    <property type="evidence" value="ECO:0007669"/>
    <property type="project" value="TreeGrafter"/>
</dbReference>
<feature type="active site" description="Tele-phosphohistidine intermediate" evidence="1">
    <location>
        <position position="9"/>
    </location>
</feature>
<evidence type="ECO:0000256" key="2">
    <source>
        <dbReference type="PIRSR" id="PIRSR613078-2"/>
    </source>
</evidence>
<dbReference type="AlphaFoldDB" id="A0A9D2RQ58"/>
<dbReference type="Pfam" id="PF00300">
    <property type="entry name" value="His_Phos_1"/>
    <property type="match status" value="1"/>
</dbReference>
<proteinExistence type="predicted"/>
<evidence type="ECO:0000313" key="4">
    <source>
        <dbReference type="Proteomes" id="UP000823823"/>
    </source>
</evidence>
<sequence>MTLFGLVRHGQTDYNRQHLFQGSSDIPLNDTGREQAHQALATATPVAWDAVITSPLARAQETGRIIASDHSLSFEGTDPRLVEIDWGQAEGRSVAEMEARYPGRSFPGREDLHSVVDRACSALDELADARPGQSVLLVAHGTLIRLLISGVTGEHLPSLPNGALSLLEVEDDTWTVHVISGRQIEPISAALPRDHRPRFTLDDDHLTPYVPALTH</sequence>
<evidence type="ECO:0000313" key="3">
    <source>
        <dbReference type="EMBL" id="HJB10612.1"/>
    </source>
</evidence>
<dbReference type="SMART" id="SM00855">
    <property type="entry name" value="PGAM"/>
    <property type="match status" value="1"/>
</dbReference>
<name>A0A9D2RQ58_9MICO</name>